<feature type="transmembrane region" description="Helical" evidence="6">
    <location>
        <begin position="74"/>
        <end position="92"/>
    </location>
</feature>
<reference evidence="9" key="1">
    <citation type="submission" date="2017-05" db="EMBL/GenBank/DDBJ databases">
        <title>Complete and WGS of Bordetella genogroups.</title>
        <authorList>
            <person name="Spilker T."/>
            <person name="Lipuma J."/>
        </authorList>
    </citation>
    <scope>NUCLEOTIDE SEQUENCE [LARGE SCALE GENOMIC DNA]</scope>
    <source>
        <strain evidence="9">AU18089</strain>
    </source>
</reference>
<protein>
    <submittedName>
        <fullName evidence="8">EamA family transporter</fullName>
    </submittedName>
</protein>
<comment type="caution">
    <text evidence="8">The sequence shown here is derived from an EMBL/GenBank/DDBJ whole genome shotgun (WGS) entry which is preliminary data.</text>
</comment>
<dbReference type="InterPro" id="IPR050638">
    <property type="entry name" value="AA-Vitamin_Transporters"/>
</dbReference>
<dbReference type="OrthoDB" id="9809509at2"/>
<proteinExistence type="inferred from homology"/>
<evidence type="ECO:0000256" key="4">
    <source>
        <dbReference type="ARBA" id="ARBA00022989"/>
    </source>
</evidence>
<evidence type="ECO:0000256" key="2">
    <source>
        <dbReference type="ARBA" id="ARBA00007362"/>
    </source>
</evidence>
<feature type="domain" description="EamA" evidence="7">
    <location>
        <begin position="151"/>
        <end position="282"/>
    </location>
</feature>
<name>A0A261QY62_9BORD</name>
<feature type="transmembrane region" description="Helical" evidence="6">
    <location>
        <begin position="263"/>
        <end position="282"/>
    </location>
</feature>
<dbReference type="InterPro" id="IPR037185">
    <property type="entry name" value="EmrE-like"/>
</dbReference>
<evidence type="ECO:0000313" key="9">
    <source>
        <dbReference type="Proteomes" id="UP000216947"/>
    </source>
</evidence>
<feature type="transmembrane region" description="Helical" evidence="6">
    <location>
        <begin position="149"/>
        <end position="169"/>
    </location>
</feature>
<dbReference type="Proteomes" id="UP000216947">
    <property type="component" value="Unassembled WGS sequence"/>
</dbReference>
<feature type="transmembrane region" description="Helical" evidence="6">
    <location>
        <begin position="125"/>
        <end position="143"/>
    </location>
</feature>
<dbReference type="InterPro" id="IPR000620">
    <property type="entry name" value="EamA_dom"/>
</dbReference>
<dbReference type="PANTHER" id="PTHR32322">
    <property type="entry name" value="INNER MEMBRANE TRANSPORTER"/>
    <property type="match status" value="1"/>
</dbReference>
<dbReference type="GO" id="GO:0016020">
    <property type="term" value="C:membrane"/>
    <property type="evidence" value="ECO:0007669"/>
    <property type="project" value="UniProtKB-SubCell"/>
</dbReference>
<feature type="domain" description="EamA" evidence="7">
    <location>
        <begin position="15"/>
        <end position="139"/>
    </location>
</feature>
<dbReference type="EMBL" id="NEVK01000006">
    <property type="protein sequence ID" value="OZI17704.1"/>
    <property type="molecule type" value="Genomic_DNA"/>
</dbReference>
<keyword evidence="9" id="KW-1185">Reference proteome</keyword>
<dbReference type="Pfam" id="PF00892">
    <property type="entry name" value="EamA"/>
    <property type="match status" value="2"/>
</dbReference>
<accession>A0A261QY62</accession>
<evidence type="ECO:0000256" key="1">
    <source>
        <dbReference type="ARBA" id="ARBA00004141"/>
    </source>
</evidence>
<feature type="transmembrane region" description="Helical" evidence="6">
    <location>
        <begin position="205"/>
        <end position="229"/>
    </location>
</feature>
<feature type="transmembrane region" description="Helical" evidence="6">
    <location>
        <begin position="98"/>
        <end position="116"/>
    </location>
</feature>
<keyword evidence="4 6" id="KW-1133">Transmembrane helix</keyword>
<keyword evidence="5 6" id="KW-0472">Membrane</keyword>
<evidence type="ECO:0000256" key="5">
    <source>
        <dbReference type="ARBA" id="ARBA00023136"/>
    </source>
</evidence>
<feature type="transmembrane region" description="Helical" evidence="6">
    <location>
        <begin position="236"/>
        <end position="257"/>
    </location>
</feature>
<organism evidence="8 9">
    <name type="scientific">Bordetella genomosp. 7</name>
    <dbReference type="NCBI Taxonomy" id="1416805"/>
    <lineage>
        <taxon>Bacteria</taxon>
        <taxon>Pseudomonadati</taxon>
        <taxon>Pseudomonadota</taxon>
        <taxon>Betaproteobacteria</taxon>
        <taxon>Burkholderiales</taxon>
        <taxon>Alcaligenaceae</taxon>
        <taxon>Bordetella</taxon>
    </lineage>
</organism>
<evidence type="ECO:0000256" key="6">
    <source>
        <dbReference type="SAM" id="Phobius"/>
    </source>
</evidence>
<dbReference type="SUPFAM" id="SSF103481">
    <property type="entry name" value="Multidrug resistance efflux transporter EmrE"/>
    <property type="match status" value="2"/>
</dbReference>
<gene>
    <name evidence="8" type="ORF">CAL19_11335</name>
</gene>
<sequence length="286" mass="30012">MTNEKTAFAAHGATALFVLLWSSGAIVSKWGLAYASPFAFLILRFSLALLALLALARAAGHPWLPERGARTRSVAAGLAMMGGYSACYFLALDSGLTPGVLATALGAQPLLTLALVERRFGWRRMAGLMLALTGLVLVMWDGIEAARFSIIGMLYAAGALLCMTGGAILQKSLRQPPLRALPLQYLAGLMLCVALAPWQPWQATLGAGLLATLLWLGLVISVGATLLLYRLIQAGNLVNVTSLFYLVPGGTALLDYLLLGNPLAPLAMAAMALILAGLALVLRSAP</sequence>
<keyword evidence="3 6" id="KW-0812">Transmembrane</keyword>
<evidence type="ECO:0000313" key="8">
    <source>
        <dbReference type="EMBL" id="OZI17704.1"/>
    </source>
</evidence>
<evidence type="ECO:0000259" key="7">
    <source>
        <dbReference type="Pfam" id="PF00892"/>
    </source>
</evidence>
<comment type="similarity">
    <text evidence="2">Belongs to the EamA transporter family.</text>
</comment>
<dbReference type="RefSeq" id="WP_094796821.1">
    <property type="nucleotide sequence ID" value="NZ_NEVI01000016.1"/>
</dbReference>
<feature type="transmembrane region" description="Helical" evidence="6">
    <location>
        <begin position="181"/>
        <end position="199"/>
    </location>
</feature>
<feature type="transmembrane region" description="Helical" evidence="6">
    <location>
        <begin position="34"/>
        <end position="53"/>
    </location>
</feature>
<dbReference type="AlphaFoldDB" id="A0A261QY62"/>
<dbReference type="PANTHER" id="PTHR32322:SF2">
    <property type="entry name" value="EAMA DOMAIN-CONTAINING PROTEIN"/>
    <property type="match status" value="1"/>
</dbReference>
<evidence type="ECO:0000256" key="3">
    <source>
        <dbReference type="ARBA" id="ARBA00022692"/>
    </source>
</evidence>
<comment type="subcellular location">
    <subcellularLocation>
        <location evidence="1">Membrane</location>
        <topology evidence="1">Multi-pass membrane protein</topology>
    </subcellularLocation>
</comment>